<dbReference type="RefSeq" id="WP_055449074.1">
    <property type="nucleotide sequence ID" value="NZ_CYHF01000001.1"/>
</dbReference>
<proteinExistence type="predicted"/>
<dbReference type="Pfam" id="PF00990">
    <property type="entry name" value="GGDEF"/>
    <property type="match status" value="1"/>
</dbReference>
<dbReference type="InterPro" id="IPR001633">
    <property type="entry name" value="EAL_dom"/>
</dbReference>
<keyword evidence="2" id="KW-1133">Transmembrane helix</keyword>
<dbReference type="GO" id="GO:0003824">
    <property type="term" value="F:catalytic activity"/>
    <property type="evidence" value="ECO:0007669"/>
    <property type="project" value="UniProtKB-ARBA"/>
</dbReference>
<dbReference type="InterPro" id="IPR025991">
    <property type="entry name" value="Chemoreceptor_zinc-bind_dom"/>
</dbReference>
<reference evidence="6" key="1">
    <citation type="submission" date="2015-08" db="EMBL/GenBank/DDBJ databases">
        <authorList>
            <person name="Varghese N."/>
        </authorList>
    </citation>
    <scope>NUCLEOTIDE SEQUENCE [LARGE SCALE GENOMIC DNA]</scope>
    <source>
        <strain evidence="6">DSM 18181</strain>
    </source>
</reference>
<dbReference type="AlphaFoldDB" id="A0A0K6HQN1"/>
<dbReference type="SUPFAM" id="SSF55073">
    <property type="entry name" value="Nucleotide cyclase"/>
    <property type="match status" value="1"/>
</dbReference>
<dbReference type="Pfam" id="PF13682">
    <property type="entry name" value="CZB"/>
    <property type="match status" value="1"/>
</dbReference>
<dbReference type="PROSITE" id="PS50883">
    <property type="entry name" value="EAL"/>
    <property type="match status" value="1"/>
</dbReference>
<dbReference type="CDD" id="cd01949">
    <property type="entry name" value="GGDEF"/>
    <property type="match status" value="1"/>
</dbReference>
<dbReference type="SUPFAM" id="SSF141868">
    <property type="entry name" value="EAL domain-like"/>
    <property type="match status" value="1"/>
</dbReference>
<dbReference type="SMART" id="SM00052">
    <property type="entry name" value="EAL"/>
    <property type="match status" value="1"/>
</dbReference>
<dbReference type="InterPro" id="IPR000160">
    <property type="entry name" value="GGDEF_dom"/>
</dbReference>
<evidence type="ECO:0000313" key="5">
    <source>
        <dbReference type="EMBL" id="CUA93083.1"/>
    </source>
</evidence>
<feature type="transmembrane region" description="Helical" evidence="2">
    <location>
        <begin position="54"/>
        <end position="73"/>
    </location>
</feature>
<dbReference type="SMART" id="SM00267">
    <property type="entry name" value="GGDEF"/>
    <property type="match status" value="1"/>
</dbReference>
<name>A0A0K6HQN1_9BURK</name>
<dbReference type="PANTHER" id="PTHR44757">
    <property type="entry name" value="DIGUANYLATE CYCLASE DGCP"/>
    <property type="match status" value="1"/>
</dbReference>
<dbReference type="FunFam" id="3.30.70.270:FF:000001">
    <property type="entry name" value="Diguanylate cyclase domain protein"/>
    <property type="match status" value="1"/>
</dbReference>
<dbReference type="CDD" id="cd01948">
    <property type="entry name" value="EAL"/>
    <property type="match status" value="1"/>
</dbReference>
<gene>
    <name evidence="5" type="ORF">Ga0061069_10198</name>
</gene>
<keyword evidence="6" id="KW-1185">Reference proteome</keyword>
<dbReference type="NCBIfam" id="TIGR00254">
    <property type="entry name" value="GGDEF"/>
    <property type="match status" value="1"/>
</dbReference>
<feature type="domain" description="GGDEF" evidence="4">
    <location>
        <begin position="407"/>
        <end position="542"/>
    </location>
</feature>
<dbReference type="InterPro" id="IPR029787">
    <property type="entry name" value="Nucleotide_cyclase"/>
</dbReference>
<keyword evidence="2" id="KW-0812">Transmembrane</keyword>
<dbReference type="InterPro" id="IPR043128">
    <property type="entry name" value="Rev_trsase/Diguanyl_cyclase"/>
</dbReference>
<dbReference type="Gene3D" id="1.20.120.30">
    <property type="entry name" value="Aspartate receptor, ligand-binding domain"/>
    <property type="match status" value="1"/>
</dbReference>
<evidence type="ECO:0000256" key="1">
    <source>
        <dbReference type="SAM" id="MobiDB-lite"/>
    </source>
</evidence>
<accession>A0A0K6HQN1</accession>
<dbReference type="Proteomes" id="UP000183649">
    <property type="component" value="Unassembled WGS sequence"/>
</dbReference>
<dbReference type="STRING" id="339866.GCA_001418255_00097"/>
<sequence length="934" mass="102613">MSSEPITRGSAPDTLTYGAESQAVDPQAELPFSTPRDQRLAPGPIAQRWLQRTYWGLFTAFIVLALLYAATAWRNQRQIMYDALDTSSSFLVTATQSYFQGYSSVLEATGADLEDKADLLDHPEVLQILLERRQALLPGSLSVNVVSMDGRLLGSSMRSDNLPDLRHYPALMAALDRLRALPKKTGLIIGRPLIGPLTGHWIIPLVREIPAGQKHPAFYVIAAVSTQTFLQQSLANTALPYTGLAAVLARDDGHVLARWPAPQSKSFFASPQRGGFLQSLIDHPAADSAHYDAWVAADGETRMGSWQRLQTHSDLAVAVSVPRSLLWSQYLRTIWPPMVGLVVLLLLLTALYRYARSQIVREQTQALAQQRRLRTLAITDPLTAVGNRALLRERLEEALESAWKRQGRFALLLLDLDGFKQVNDAYGHSAGDTLLRETAQRLQAILREGEVMARMGGDEFAVLLTDGFDGEAAAEAAAQRILAAMRQPFDLGVGRQASISVSLGCAFYPEDGGDAETLLRRADLALYAAKSAGRDRYLRFKPDFELRAQREKHLLESVESALQQGRLLLRYQPIVAIGGDPARPAVVGVEALLRLRGEEEQERVASDFASVLDHGRMARAIGRFVLDQALTQGAQWQAEGLDLHIAVNISAEHLLAPEFLDDLQLALRNHPGFAASSLMLEVTESAPLRNLEQARLVLQTCQDLGVRVALDDFGTGSASLTYLQQLPAQAIKIDQSFVRDMVNDPKDFAIVSAVVTAANLLGLEVIGEGAETLEHLSVLAAMECTLAQGYAIARPLPAEAVPTWVQTWVRPVAHLHAAAFPHEVEVAQRRRVERLQQAVRGEAPFPEHVLETEAENQCHLGLWLHGQGRLYYGRDPRYGLLLEQHAEIHELARQAKAALDVGDQAAARRLGQDVAELSAIVLDGIRQLSATPQD</sequence>
<evidence type="ECO:0000313" key="6">
    <source>
        <dbReference type="Proteomes" id="UP000183649"/>
    </source>
</evidence>
<dbReference type="PROSITE" id="PS50887">
    <property type="entry name" value="GGDEF"/>
    <property type="match status" value="1"/>
</dbReference>
<evidence type="ECO:0000259" key="3">
    <source>
        <dbReference type="PROSITE" id="PS50883"/>
    </source>
</evidence>
<feature type="domain" description="EAL" evidence="3">
    <location>
        <begin position="551"/>
        <end position="809"/>
    </location>
</feature>
<organism evidence="5 6">
    <name type="scientific">Thiomonas bhubaneswarensis</name>
    <dbReference type="NCBI Taxonomy" id="339866"/>
    <lineage>
        <taxon>Bacteria</taxon>
        <taxon>Pseudomonadati</taxon>
        <taxon>Pseudomonadota</taxon>
        <taxon>Betaproteobacteria</taxon>
        <taxon>Burkholderiales</taxon>
        <taxon>Thiomonas</taxon>
    </lineage>
</organism>
<evidence type="ECO:0000256" key="2">
    <source>
        <dbReference type="SAM" id="Phobius"/>
    </source>
</evidence>
<dbReference type="CDD" id="cd12914">
    <property type="entry name" value="PDC1_DGC_like"/>
    <property type="match status" value="1"/>
</dbReference>
<dbReference type="Gene3D" id="3.20.20.450">
    <property type="entry name" value="EAL domain"/>
    <property type="match status" value="1"/>
</dbReference>
<dbReference type="Pfam" id="PF00563">
    <property type="entry name" value="EAL"/>
    <property type="match status" value="1"/>
</dbReference>
<dbReference type="PANTHER" id="PTHR44757:SF2">
    <property type="entry name" value="BIOFILM ARCHITECTURE MAINTENANCE PROTEIN MBAA"/>
    <property type="match status" value="1"/>
</dbReference>
<feature type="region of interest" description="Disordered" evidence="1">
    <location>
        <begin position="1"/>
        <end position="20"/>
    </location>
</feature>
<keyword evidence="2" id="KW-0472">Membrane</keyword>
<dbReference type="OrthoDB" id="9813903at2"/>
<dbReference type="Gene3D" id="3.30.70.270">
    <property type="match status" value="1"/>
</dbReference>
<dbReference type="EMBL" id="CYHF01000001">
    <property type="protein sequence ID" value="CUA93083.1"/>
    <property type="molecule type" value="Genomic_DNA"/>
</dbReference>
<dbReference type="Gene3D" id="3.30.450.20">
    <property type="entry name" value="PAS domain"/>
    <property type="match status" value="2"/>
</dbReference>
<evidence type="ECO:0000259" key="4">
    <source>
        <dbReference type="PROSITE" id="PS50887"/>
    </source>
</evidence>
<dbReference type="InterPro" id="IPR035919">
    <property type="entry name" value="EAL_sf"/>
</dbReference>
<dbReference type="InterPro" id="IPR052155">
    <property type="entry name" value="Biofilm_reg_signaling"/>
</dbReference>
<protein>
    <submittedName>
        <fullName evidence="5">Diguanylate cyclase (GGDEF) domain</fullName>
    </submittedName>
</protein>